<dbReference type="OrthoDB" id="5964455at2759"/>
<reference evidence="4" key="1">
    <citation type="submission" date="2023-01" db="EMBL/GenBank/DDBJ databases">
        <title>Genome assembly of the deep-sea coral Lophelia pertusa.</title>
        <authorList>
            <person name="Herrera S."/>
            <person name="Cordes E."/>
        </authorList>
    </citation>
    <scope>NUCLEOTIDE SEQUENCE</scope>
    <source>
        <strain evidence="4">USNM1676648</strain>
        <tissue evidence="4">Polyp</tissue>
    </source>
</reference>
<name>A0A9X0CKN4_9CNID</name>
<accession>A0A9X0CKN4</accession>
<evidence type="ECO:0000313" key="5">
    <source>
        <dbReference type="Proteomes" id="UP001163046"/>
    </source>
</evidence>
<protein>
    <recommendedName>
        <fullName evidence="3">COR domain-containing protein</fullName>
    </recommendedName>
</protein>
<dbReference type="InterPro" id="IPR032171">
    <property type="entry name" value="COR-A"/>
</dbReference>
<dbReference type="Gene3D" id="1.10.10.10">
    <property type="entry name" value="Winged helix-like DNA-binding domain superfamily/Winged helix DNA-binding domain"/>
    <property type="match status" value="1"/>
</dbReference>
<dbReference type="InterPro" id="IPR027417">
    <property type="entry name" value="P-loop_NTPase"/>
</dbReference>
<evidence type="ECO:0000313" key="4">
    <source>
        <dbReference type="EMBL" id="KAJ7361987.1"/>
    </source>
</evidence>
<evidence type="ECO:0000256" key="2">
    <source>
        <dbReference type="SAM" id="MobiDB-lite"/>
    </source>
</evidence>
<feature type="domain" description="COR" evidence="3">
    <location>
        <begin position="226"/>
        <end position="384"/>
    </location>
</feature>
<dbReference type="SUPFAM" id="SSF52540">
    <property type="entry name" value="P-loop containing nucleoside triphosphate hydrolases"/>
    <property type="match status" value="1"/>
</dbReference>
<proteinExistence type="predicted"/>
<organism evidence="4 5">
    <name type="scientific">Desmophyllum pertusum</name>
    <dbReference type="NCBI Taxonomy" id="174260"/>
    <lineage>
        <taxon>Eukaryota</taxon>
        <taxon>Metazoa</taxon>
        <taxon>Cnidaria</taxon>
        <taxon>Anthozoa</taxon>
        <taxon>Hexacorallia</taxon>
        <taxon>Scleractinia</taxon>
        <taxon>Caryophylliina</taxon>
        <taxon>Caryophylliidae</taxon>
        <taxon>Desmophyllum</taxon>
    </lineage>
</organism>
<dbReference type="Gene3D" id="3.40.50.300">
    <property type="entry name" value="P-loop containing nucleotide triphosphate hydrolases"/>
    <property type="match status" value="1"/>
</dbReference>
<dbReference type="Pfam" id="PF16095">
    <property type="entry name" value="COR-A"/>
    <property type="match status" value="1"/>
</dbReference>
<dbReference type="AlphaFoldDB" id="A0A9X0CKN4"/>
<keyword evidence="5" id="KW-1185">Reference proteome</keyword>
<keyword evidence="1" id="KW-0677">Repeat</keyword>
<evidence type="ECO:0000259" key="3">
    <source>
        <dbReference type="Pfam" id="PF16095"/>
    </source>
</evidence>
<feature type="region of interest" description="Disordered" evidence="2">
    <location>
        <begin position="1"/>
        <end position="29"/>
    </location>
</feature>
<gene>
    <name evidence="4" type="ORF">OS493_013073</name>
</gene>
<dbReference type="InterPro" id="IPR036388">
    <property type="entry name" value="WH-like_DNA-bd_sf"/>
</dbReference>
<dbReference type="Pfam" id="PF08477">
    <property type="entry name" value="Roc"/>
    <property type="match status" value="1"/>
</dbReference>
<sequence>MSQDAAEPESYYGNPDEISSKKRKKMKHKDDIPDKIIRLAIKNLSQKKSDNDDAIWPIIWDFAGQAIYRAIHPIFISREAIYVLMLDLTKDLSAIAQCCVKEPNYKEDEILAPDSNDTNLDHIMRWMDLVHSFKHVENGEILPPVILVGTHADLLQEDPGDKMMKVKDKICDTARDLSDHIIGKTFTVNNTLAGKQHDEEDQQIVNLRQEILKMGEGMPHTKEEVPLKWLQVENEVCDLASKGTNYITREVFENNICDKICQFDIEDDFEVLLHFLHDRGTVVYHGSANDKRSLVVLNPMWLVYILFQIITVEKQSEEKTRIHNLRKRLGMYGILDAELLDDSCERLKLNGIKDSLLHIMKKFNLLCEYTSKEGSSIYLVPCMLTSKPDDKRKLNIFGNQEPAPVYITFNTHYVPGGLFSRLVVLFVEYAEIILTDQPELSANFARFFIGEFTVIEFVCYKRVIKVQVWDHTNSNSNPVEMEPLICLKLLS</sequence>
<dbReference type="Proteomes" id="UP001163046">
    <property type="component" value="Unassembled WGS sequence"/>
</dbReference>
<comment type="caution">
    <text evidence="4">The sequence shown here is derived from an EMBL/GenBank/DDBJ whole genome shotgun (WGS) entry which is preliminary data.</text>
</comment>
<dbReference type="EMBL" id="MU827307">
    <property type="protein sequence ID" value="KAJ7361987.1"/>
    <property type="molecule type" value="Genomic_DNA"/>
</dbReference>
<dbReference type="PANTHER" id="PTHR47679:SF2">
    <property type="entry name" value="C-TERMINAL OF ROC (COR) DOMAIN-CONTAINING PROTEIN"/>
    <property type="match status" value="1"/>
</dbReference>
<dbReference type="PANTHER" id="PTHR47679">
    <property type="entry name" value="PROTEIN TORNADO 1"/>
    <property type="match status" value="1"/>
</dbReference>
<evidence type="ECO:0000256" key="1">
    <source>
        <dbReference type="ARBA" id="ARBA00022737"/>
    </source>
</evidence>